<comment type="caution">
    <text evidence="2">The sequence shown here is derived from an EMBL/GenBank/DDBJ whole genome shotgun (WGS) entry which is preliminary data.</text>
</comment>
<sequence length="66" mass="7290">MKDSPANLAIPRDVGQKRRLAEGVNGEGGPSTSRDTRTMTMQPPQKRFKKEKGSIFIPKKNKPGKP</sequence>
<dbReference type="AlphaFoldDB" id="A0A9P7AR33"/>
<evidence type="ECO:0000256" key="1">
    <source>
        <dbReference type="SAM" id="MobiDB-lite"/>
    </source>
</evidence>
<gene>
    <name evidence="2" type="ORF">BJ212DRAFT_1490007</name>
</gene>
<proteinExistence type="predicted"/>
<dbReference type="Proteomes" id="UP000807769">
    <property type="component" value="Unassembled WGS sequence"/>
</dbReference>
<accession>A0A9P7AR33</accession>
<evidence type="ECO:0000313" key="2">
    <source>
        <dbReference type="EMBL" id="KAG1794707.1"/>
    </source>
</evidence>
<keyword evidence="3" id="KW-1185">Reference proteome</keyword>
<organism evidence="2 3">
    <name type="scientific">Suillus subaureus</name>
    <dbReference type="NCBI Taxonomy" id="48587"/>
    <lineage>
        <taxon>Eukaryota</taxon>
        <taxon>Fungi</taxon>
        <taxon>Dikarya</taxon>
        <taxon>Basidiomycota</taxon>
        <taxon>Agaricomycotina</taxon>
        <taxon>Agaricomycetes</taxon>
        <taxon>Agaricomycetidae</taxon>
        <taxon>Boletales</taxon>
        <taxon>Suillineae</taxon>
        <taxon>Suillaceae</taxon>
        <taxon>Suillus</taxon>
    </lineage>
</organism>
<dbReference type="RefSeq" id="XP_041185147.1">
    <property type="nucleotide sequence ID" value="XM_041341440.1"/>
</dbReference>
<dbReference type="EMBL" id="JABBWG010000368">
    <property type="protein sequence ID" value="KAG1794707.1"/>
    <property type="molecule type" value="Genomic_DNA"/>
</dbReference>
<name>A0A9P7AR33_9AGAM</name>
<feature type="compositionally biased region" description="Polar residues" evidence="1">
    <location>
        <begin position="30"/>
        <end position="43"/>
    </location>
</feature>
<reference evidence="2" key="1">
    <citation type="journal article" date="2020" name="New Phytol.">
        <title>Comparative genomics reveals dynamic genome evolution in host specialist ectomycorrhizal fungi.</title>
        <authorList>
            <person name="Lofgren L.A."/>
            <person name="Nguyen N.H."/>
            <person name="Vilgalys R."/>
            <person name="Ruytinx J."/>
            <person name="Liao H.L."/>
            <person name="Branco S."/>
            <person name="Kuo A."/>
            <person name="LaButti K."/>
            <person name="Lipzen A."/>
            <person name="Andreopoulos W."/>
            <person name="Pangilinan J."/>
            <person name="Riley R."/>
            <person name="Hundley H."/>
            <person name="Na H."/>
            <person name="Barry K."/>
            <person name="Grigoriev I.V."/>
            <person name="Stajich J.E."/>
            <person name="Kennedy P.G."/>
        </authorList>
    </citation>
    <scope>NUCLEOTIDE SEQUENCE</scope>
    <source>
        <strain evidence="2">MN1</strain>
    </source>
</reference>
<protein>
    <submittedName>
        <fullName evidence="2">Uncharacterized protein</fullName>
    </submittedName>
</protein>
<feature type="region of interest" description="Disordered" evidence="1">
    <location>
        <begin position="1"/>
        <end position="66"/>
    </location>
</feature>
<dbReference type="GeneID" id="64635456"/>
<dbReference type="OrthoDB" id="6513042at2759"/>
<evidence type="ECO:0000313" key="3">
    <source>
        <dbReference type="Proteomes" id="UP000807769"/>
    </source>
</evidence>